<comment type="caution">
    <text evidence="2">The sequence shown here is derived from an EMBL/GenBank/DDBJ whole genome shotgun (WGS) entry which is preliminary data.</text>
</comment>
<gene>
    <name evidence="2" type="ORF">GO755_20765</name>
</gene>
<dbReference type="AlphaFoldDB" id="A0A7K1SF92"/>
<evidence type="ECO:0000313" key="2">
    <source>
        <dbReference type="EMBL" id="MVM32487.1"/>
    </source>
</evidence>
<dbReference type="InterPro" id="IPR012337">
    <property type="entry name" value="RNaseH-like_sf"/>
</dbReference>
<sequence length="153" mass="18291">MDVCKIEPGIYHYTAIDDCSRFKILHTYQRRTTTNSIDFLDRVLEQFVYLIQGIQTDRGREFFAYCFQEKLREYCIKFRPIKPRSSHLNGKVERSQQTGLQEFYRTADLKDPALNDRLAEWQFYYNYQAPQFITRQNASPSRSREISRLPILG</sequence>
<reference evidence="2 3" key="1">
    <citation type="submission" date="2019-12" db="EMBL/GenBank/DDBJ databases">
        <title>Spirosoma sp. HMF4905 genome sequencing and assembly.</title>
        <authorList>
            <person name="Kang H."/>
            <person name="Cha I."/>
            <person name="Kim H."/>
            <person name="Joh K."/>
        </authorList>
    </citation>
    <scope>NUCLEOTIDE SEQUENCE [LARGE SCALE GENOMIC DNA]</scope>
    <source>
        <strain evidence="2 3">HMF4905</strain>
    </source>
</reference>
<feature type="domain" description="Integrase catalytic" evidence="1">
    <location>
        <begin position="1"/>
        <end position="148"/>
    </location>
</feature>
<dbReference type="InterPro" id="IPR001584">
    <property type="entry name" value="Integrase_cat-core"/>
</dbReference>
<dbReference type="Gene3D" id="3.30.420.10">
    <property type="entry name" value="Ribonuclease H-like superfamily/Ribonuclease H"/>
    <property type="match status" value="1"/>
</dbReference>
<dbReference type="Proteomes" id="UP000436006">
    <property type="component" value="Unassembled WGS sequence"/>
</dbReference>
<dbReference type="GO" id="GO:0003676">
    <property type="term" value="F:nucleic acid binding"/>
    <property type="evidence" value="ECO:0007669"/>
    <property type="project" value="InterPro"/>
</dbReference>
<organism evidence="2 3">
    <name type="scientific">Spirosoma arboris</name>
    <dbReference type="NCBI Taxonomy" id="2682092"/>
    <lineage>
        <taxon>Bacteria</taxon>
        <taxon>Pseudomonadati</taxon>
        <taxon>Bacteroidota</taxon>
        <taxon>Cytophagia</taxon>
        <taxon>Cytophagales</taxon>
        <taxon>Cytophagaceae</taxon>
        <taxon>Spirosoma</taxon>
    </lineage>
</organism>
<dbReference type="Pfam" id="PF00665">
    <property type="entry name" value="rve"/>
    <property type="match status" value="1"/>
</dbReference>
<keyword evidence="3" id="KW-1185">Reference proteome</keyword>
<dbReference type="EMBL" id="WPIN01000007">
    <property type="protein sequence ID" value="MVM32487.1"/>
    <property type="molecule type" value="Genomic_DNA"/>
</dbReference>
<protein>
    <submittedName>
        <fullName evidence="2">DDE-type integrase/transposase/recombinase</fullName>
    </submittedName>
</protein>
<accession>A0A7K1SF92</accession>
<proteinExistence type="predicted"/>
<dbReference type="GO" id="GO:0015074">
    <property type="term" value="P:DNA integration"/>
    <property type="evidence" value="ECO:0007669"/>
    <property type="project" value="InterPro"/>
</dbReference>
<name>A0A7K1SF92_9BACT</name>
<dbReference type="SUPFAM" id="SSF53098">
    <property type="entry name" value="Ribonuclease H-like"/>
    <property type="match status" value="1"/>
</dbReference>
<dbReference type="InterPro" id="IPR036397">
    <property type="entry name" value="RNaseH_sf"/>
</dbReference>
<evidence type="ECO:0000259" key="1">
    <source>
        <dbReference type="PROSITE" id="PS50994"/>
    </source>
</evidence>
<dbReference type="PROSITE" id="PS50994">
    <property type="entry name" value="INTEGRASE"/>
    <property type="match status" value="1"/>
</dbReference>
<evidence type="ECO:0000313" key="3">
    <source>
        <dbReference type="Proteomes" id="UP000436006"/>
    </source>
</evidence>